<dbReference type="GO" id="GO:0004519">
    <property type="term" value="F:endonuclease activity"/>
    <property type="evidence" value="ECO:0007669"/>
    <property type="project" value="InterPro"/>
</dbReference>
<dbReference type="PANTHER" id="PTHR15002">
    <property type="entry name" value="RIBOSOMAL BIOGENESIS PROTEIN LAS1L"/>
    <property type="match status" value="1"/>
</dbReference>
<organism evidence="2 3">
    <name type="scientific">Sporormia fimetaria CBS 119925</name>
    <dbReference type="NCBI Taxonomy" id="1340428"/>
    <lineage>
        <taxon>Eukaryota</taxon>
        <taxon>Fungi</taxon>
        <taxon>Dikarya</taxon>
        <taxon>Ascomycota</taxon>
        <taxon>Pezizomycotina</taxon>
        <taxon>Dothideomycetes</taxon>
        <taxon>Pleosporomycetidae</taxon>
        <taxon>Pleosporales</taxon>
        <taxon>Sporormiaceae</taxon>
        <taxon>Sporormia</taxon>
    </lineage>
</organism>
<dbReference type="Proteomes" id="UP000799440">
    <property type="component" value="Unassembled WGS sequence"/>
</dbReference>
<name>A0A6A6V676_9PLEO</name>
<evidence type="ECO:0000256" key="1">
    <source>
        <dbReference type="SAM" id="MobiDB-lite"/>
    </source>
</evidence>
<reference evidence="2" key="1">
    <citation type="journal article" date="2020" name="Stud. Mycol.">
        <title>101 Dothideomycetes genomes: a test case for predicting lifestyles and emergence of pathogens.</title>
        <authorList>
            <person name="Haridas S."/>
            <person name="Albert R."/>
            <person name="Binder M."/>
            <person name="Bloem J."/>
            <person name="Labutti K."/>
            <person name="Salamov A."/>
            <person name="Andreopoulos B."/>
            <person name="Baker S."/>
            <person name="Barry K."/>
            <person name="Bills G."/>
            <person name="Bluhm B."/>
            <person name="Cannon C."/>
            <person name="Castanera R."/>
            <person name="Culley D."/>
            <person name="Daum C."/>
            <person name="Ezra D."/>
            <person name="Gonzalez J."/>
            <person name="Henrissat B."/>
            <person name="Kuo A."/>
            <person name="Liang C."/>
            <person name="Lipzen A."/>
            <person name="Lutzoni F."/>
            <person name="Magnuson J."/>
            <person name="Mondo S."/>
            <person name="Nolan M."/>
            <person name="Ohm R."/>
            <person name="Pangilinan J."/>
            <person name="Park H.-J."/>
            <person name="Ramirez L."/>
            <person name="Alfaro M."/>
            <person name="Sun H."/>
            <person name="Tritt A."/>
            <person name="Yoshinaga Y."/>
            <person name="Zwiers L.-H."/>
            <person name="Turgeon B."/>
            <person name="Goodwin S."/>
            <person name="Spatafora J."/>
            <person name="Crous P."/>
            <person name="Grigoriev I."/>
        </authorList>
    </citation>
    <scope>NUCLEOTIDE SEQUENCE</scope>
    <source>
        <strain evidence="2">CBS 119925</strain>
    </source>
</reference>
<feature type="compositionally biased region" description="Basic and acidic residues" evidence="1">
    <location>
        <begin position="439"/>
        <end position="451"/>
    </location>
</feature>
<feature type="compositionally biased region" description="Acidic residues" evidence="1">
    <location>
        <begin position="422"/>
        <end position="436"/>
    </location>
</feature>
<evidence type="ECO:0000313" key="3">
    <source>
        <dbReference type="Proteomes" id="UP000799440"/>
    </source>
</evidence>
<dbReference type="GO" id="GO:0000460">
    <property type="term" value="P:maturation of 5.8S rRNA"/>
    <property type="evidence" value="ECO:0007669"/>
    <property type="project" value="TreeGrafter"/>
</dbReference>
<feature type="region of interest" description="Disordered" evidence="1">
    <location>
        <begin position="411"/>
        <end position="457"/>
    </location>
</feature>
<dbReference type="GO" id="GO:0030687">
    <property type="term" value="C:preribosome, large subunit precursor"/>
    <property type="evidence" value="ECO:0007669"/>
    <property type="project" value="TreeGrafter"/>
</dbReference>
<accession>A0A6A6V676</accession>
<keyword evidence="3" id="KW-1185">Reference proteome</keyword>
<dbReference type="GO" id="GO:0090730">
    <property type="term" value="C:Las1 complex"/>
    <property type="evidence" value="ECO:0007669"/>
    <property type="project" value="InterPro"/>
</dbReference>
<protein>
    <submittedName>
        <fullName evidence="2">Las1-domain-containing protein</fullName>
    </submittedName>
</protein>
<dbReference type="InterPro" id="IPR007174">
    <property type="entry name" value="Las1"/>
</dbReference>
<dbReference type="EMBL" id="MU006585">
    <property type="protein sequence ID" value="KAF2745010.1"/>
    <property type="molecule type" value="Genomic_DNA"/>
</dbReference>
<gene>
    <name evidence="2" type="ORF">M011DRAFT_154793</name>
</gene>
<dbReference type="PANTHER" id="PTHR15002:SF0">
    <property type="entry name" value="RIBOSOMAL BIOGENESIS PROTEIN LAS1L"/>
    <property type="match status" value="1"/>
</dbReference>
<dbReference type="OrthoDB" id="10263222at2759"/>
<dbReference type="AlphaFoldDB" id="A0A6A6V676"/>
<evidence type="ECO:0000313" key="2">
    <source>
        <dbReference type="EMBL" id="KAF2745010.1"/>
    </source>
</evidence>
<dbReference type="Pfam" id="PF04031">
    <property type="entry name" value="Las1"/>
    <property type="match status" value="1"/>
</dbReference>
<sequence>MPDLTFVVTPWRNGDELLELRTWFYDRDGEGGDRRRSAVDKVLAWRARKPDIPLLLDSTADLVHAVLMDEEGMEMESLRMVYAAALARFTTGFSDTQLDLRRSRPSWLHSHQQPPNSTTPFLDFPPDILETRHNIVHRHLPPLSVLKSSTQRALKWLWTWYWSHLSHALSSISPPNSSTVIQNPSSTATNADMKESRSSVQKILKSYLRARKSELLAYSQPSFTADTKKIVDEAPSARSAISALSTLPASPAALRGILIDLLIHDTQILPQANVNTRQTLSRKTRIEPSEEKNYHGAFLIWIPLLFALDSSTPVFVSFQDTLTAMLDSAGSGVEGMSDWIVKLVFGQSTIKMWKDRGLGNGMSLPEWVVQECLTRATEGALGVAEEVAKRLGPVWNGDLWRELVGVARGEMESTQGGRVEVGGEDGEQMEVDEDAGDMTAEKADKGKKGEQQKWSGPQRYVGLWRPKGIGVLEEGWEVDE</sequence>
<proteinExistence type="predicted"/>
<dbReference type="GO" id="GO:0000470">
    <property type="term" value="P:maturation of LSU-rRNA"/>
    <property type="evidence" value="ECO:0007669"/>
    <property type="project" value="TreeGrafter"/>
</dbReference>